<feature type="disulfide bond" description="Redox-active" evidence="4">
    <location>
        <begin position="81"/>
        <end position="85"/>
    </location>
</feature>
<dbReference type="PROSITE" id="PS51352">
    <property type="entry name" value="THIOREDOXIN_2"/>
    <property type="match status" value="1"/>
</dbReference>
<protein>
    <submittedName>
        <fullName evidence="6">Redoxin domain-containing protein</fullName>
    </submittedName>
</protein>
<evidence type="ECO:0000256" key="2">
    <source>
        <dbReference type="ARBA" id="ARBA00023008"/>
    </source>
</evidence>
<dbReference type="InterPro" id="IPR003782">
    <property type="entry name" value="SCO1/SenC"/>
</dbReference>
<dbReference type="RefSeq" id="WP_157338190.1">
    <property type="nucleotide sequence ID" value="NZ_RHLK01000015.1"/>
</dbReference>
<keyword evidence="2 3" id="KW-0186">Copper</keyword>
<proteinExistence type="inferred from homology"/>
<keyword evidence="4" id="KW-1015">Disulfide bond</keyword>
<dbReference type="Gene3D" id="3.40.30.10">
    <property type="entry name" value="Glutaredoxin"/>
    <property type="match status" value="1"/>
</dbReference>
<keyword evidence="7" id="KW-1185">Reference proteome</keyword>
<dbReference type="InterPro" id="IPR013766">
    <property type="entry name" value="Thioredoxin_domain"/>
</dbReference>
<dbReference type="SUPFAM" id="SSF52833">
    <property type="entry name" value="Thioredoxin-like"/>
    <property type="match status" value="1"/>
</dbReference>
<evidence type="ECO:0000313" key="7">
    <source>
        <dbReference type="Proteomes" id="UP000490800"/>
    </source>
</evidence>
<organism evidence="6 7">
    <name type="scientific">Paenibacillus lutrae</name>
    <dbReference type="NCBI Taxonomy" id="2078573"/>
    <lineage>
        <taxon>Bacteria</taxon>
        <taxon>Bacillati</taxon>
        <taxon>Bacillota</taxon>
        <taxon>Bacilli</taxon>
        <taxon>Bacillales</taxon>
        <taxon>Paenibacillaceae</taxon>
        <taxon>Paenibacillus</taxon>
    </lineage>
</organism>
<dbReference type="Pfam" id="PF02630">
    <property type="entry name" value="SCO1-SenC"/>
    <property type="match status" value="1"/>
</dbReference>
<reference evidence="6 7" key="1">
    <citation type="journal article" date="2019" name="Microorganisms">
        <title>Paenibacillus lutrae sp. nov., A Chitinolytic Species Isolated from A River Otter in Castril Natural Park, Granada, Spain.</title>
        <authorList>
            <person name="Rodriguez M."/>
            <person name="Reina J.C."/>
            <person name="Bejar V."/>
            <person name="Llamas I."/>
        </authorList>
    </citation>
    <scope>NUCLEOTIDE SEQUENCE [LARGE SCALE GENOMIC DNA]</scope>
    <source>
        <strain evidence="6 7">N10</strain>
    </source>
</reference>
<comment type="caution">
    <text evidence="6">The sequence shown here is derived from an EMBL/GenBank/DDBJ whole genome shotgun (WGS) entry which is preliminary data.</text>
</comment>
<dbReference type="InterPro" id="IPR036249">
    <property type="entry name" value="Thioredoxin-like_sf"/>
</dbReference>
<feature type="binding site" evidence="3">
    <location>
        <position position="81"/>
    </location>
    <ligand>
        <name>Cu cation</name>
        <dbReference type="ChEBI" id="CHEBI:23378"/>
    </ligand>
</feature>
<dbReference type="CDD" id="cd02968">
    <property type="entry name" value="SCO"/>
    <property type="match status" value="1"/>
</dbReference>
<dbReference type="AlphaFoldDB" id="A0A7X3FL59"/>
<sequence length="212" mass="23956">MADGFWSKNWFKVSISVVLIAVIASFAFKLSTQDQGRDYLDKDKSMGPSPSYQLTDAEGNKAASADYDGKVKLVYFFFASCPDVCPITTNFLSKVQDEMKKEKVFENKANIVSISFDPARDTPDALKEYALRNRADFTGWKFLTGTDEKEMAALAKKFQVGVTKDKNGNFTHNNVILLLDKKGEIRTYYNANNPDLDQTEIVKDMKVLIKER</sequence>
<comment type="similarity">
    <text evidence="1">Belongs to the SCO1/2 family.</text>
</comment>
<evidence type="ECO:0000313" key="6">
    <source>
        <dbReference type="EMBL" id="MVP01756.1"/>
    </source>
</evidence>
<gene>
    <name evidence="6" type="ORF">EDM21_19870</name>
</gene>
<feature type="domain" description="Thioredoxin" evidence="5">
    <location>
        <begin position="43"/>
        <end position="210"/>
    </location>
</feature>
<dbReference type="PANTHER" id="PTHR12151">
    <property type="entry name" value="ELECTRON TRANSPORT PROTIN SCO1/SENC FAMILY MEMBER"/>
    <property type="match status" value="1"/>
</dbReference>
<feature type="binding site" evidence="3">
    <location>
        <position position="85"/>
    </location>
    <ligand>
        <name>Cu cation</name>
        <dbReference type="ChEBI" id="CHEBI:23378"/>
    </ligand>
</feature>
<evidence type="ECO:0000256" key="3">
    <source>
        <dbReference type="PIRSR" id="PIRSR603782-1"/>
    </source>
</evidence>
<dbReference type="Proteomes" id="UP000490800">
    <property type="component" value="Unassembled WGS sequence"/>
</dbReference>
<evidence type="ECO:0000256" key="1">
    <source>
        <dbReference type="ARBA" id="ARBA00010996"/>
    </source>
</evidence>
<dbReference type="EMBL" id="RHLK01000015">
    <property type="protein sequence ID" value="MVP01756.1"/>
    <property type="molecule type" value="Genomic_DNA"/>
</dbReference>
<accession>A0A7X3FL59</accession>
<dbReference type="GO" id="GO:0046872">
    <property type="term" value="F:metal ion binding"/>
    <property type="evidence" value="ECO:0007669"/>
    <property type="project" value="UniProtKB-KW"/>
</dbReference>
<dbReference type="PANTHER" id="PTHR12151:SF25">
    <property type="entry name" value="LINALOOL DEHYDRATASE_ISOMERASE DOMAIN-CONTAINING PROTEIN"/>
    <property type="match status" value="1"/>
</dbReference>
<dbReference type="OrthoDB" id="9811998at2"/>
<evidence type="ECO:0000256" key="4">
    <source>
        <dbReference type="PIRSR" id="PIRSR603782-2"/>
    </source>
</evidence>
<feature type="binding site" evidence="3">
    <location>
        <position position="172"/>
    </location>
    <ligand>
        <name>Cu cation</name>
        <dbReference type="ChEBI" id="CHEBI:23378"/>
    </ligand>
</feature>
<name>A0A7X3FL59_9BACL</name>
<keyword evidence="3" id="KW-0479">Metal-binding</keyword>
<evidence type="ECO:0000259" key="5">
    <source>
        <dbReference type="PROSITE" id="PS51352"/>
    </source>
</evidence>